<evidence type="ECO:0000313" key="2">
    <source>
        <dbReference type="EMBL" id="OCX12479.1"/>
    </source>
</evidence>
<feature type="transmembrane region" description="Helical" evidence="1">
    <location>
        <begin position="80"/>
        <end position="98"/>
    </location>
</feature>
<feature type="transmembrane region" description="Helical" evidence="1">
    <location>
        <begin position="184"/>
        <end position="205"/>
    </location>
</feature>
<organism evidence="2 3">
    <name type="scientific">Mesorhizobium hungaricum</name>
    <dbReference type="NCBI Taxonomy" id="1566387"/>
    <lineage>
        <taxon>Bacteria</taxon>
        <taxon>Pseudomonadati</taxon>
        <taxon>Pseudomonadota</taxon>
        <taxon>Alphaproteobacteria</taxon>
        <taxon>Hyphomicrobiales</taxon>
        <taxon>Phyllobacteriaceae</taxon>
        <taxon>Mesorhizobium</taxon>
    </lineage>
</organism>
<feature type="transmembrane region" description="Helical" evidence="1">
    <location>
        <begin position="231"/>
        <end position="262"/>
    </location>
</feature>
<feature type="transmembrane region" description="Helical" evidence="1">
    <location>
        <begin position="6"/>
        <end position="23"/>
    </location>
</feature>
<feature type="transmembrane region" description="Helical" evidence="1">
    <location>
        <begin position="362"/>
        <end position="383"/>
    </location>
</feature>
<sequence length="620" mass="68594">MQIFFLGLSLIGLWIGASVYLRLPVWFVPFFVTCSIIVVLYAAALFGFPYPVAISIYLLGFVCLMHVLQKIIWDKLDPGTAVYFAAVLLVLICFYVRLANDFQFLGWDEFSHWALAVKNLLADQALWGATSNIQFKAYAPGTAVLQYYFAFFGGRGEAAQLIGIDVLIASAITATIGPAIRQPIVALLLAGLCVFLCYLLGYSLYDIYVDHTLGFVFAATLSASFSLPRNWIGVLALVPPIVTLLLIKHVGLLLGLVVVAAVTCSQLWRDRSALRELKMKAVLAAIAPGVLLLASILAASWTWKNYVAGIGETTQTITLRSLLGFLFAPDERSLVIQAEFTNRFFNGSAATVWLPVVWPDEIGISLAKVFFVLVAATLALAALVRQSRVVISLGVLTAGSIGYLLVLLAAYRYYFGEYEGRILTSFERYFGTYLLAWGVVLLGILCRQIAIAPQGVRIAASAALAMIFLASPVGLRNTVFLGPEQRTASAAKDAKMRGELETIANVLLPQTSRKSVIYYVDQDTTGYSYYLFRYLVAPLATNKWCWSLGKPYRESDLWTCDKEMAKEWRDYSFVVTYNADAQFWQRYGAIFDPKDRGARVGIYRITWLGDASVQLERIGP</sequence>
<feature type="transmembrane region" description="Helical" evidence="1">
    <location>
        <begin position="282"/>
        <end position="303"/>
    </location>
</feature>
<feature type="transmembrane region" description="Helical" evidence="1">
    <location>
        <begin position="390"/>
        <end position="414"/>
    </location>
</feature>
<keyword evidence="1" id="KW-1133">Transmembrane helix</keyword>
<dbReference type="Proteomes" id="UP000094412">
    <property type="component" value="Unassembled WGS sequence"/>
</dbReference>
<keyword evidence="1" id="KW-0472">Membrane</keyword>
<dbReference type="AlphaFoldDB" id="A0A1C2DCL2"/>
<proteinExistence type="predicted"/>
<feature type="transmembrane region" description="Helical" evidence="1">
    <location>
        <begin position="30"/>
        <end position="48"/>
    </location>
</feature>
<feature type="transmembrane region" description="Helical" evidence="1">
    <location>
        <begin position="426"/>
        <end position="446"/>
    </location>
</feature>
<keyword evidence="1" id="KW-0812">Transmembrane</keyword>
<feature type="transmembrane region" description="Helical" evidence="1">
    <location>
        <begin position="158"/>
        <end position="177"/>
    </location>
</feature>
<evidence type="ECO:0000256" key="1">
    <source>
        <dbReference type="SAM" id="Phobius"/>
    </source>
</evidence>
<reference evidence="2 3" key="1">
    <citation type="submission" date="2016-08" db="EMBL/GenBank/DDBJ databases">
        <title>Whole genome sequence of Mesorhizobium sp. strain UASWS1009 isolated from industrial sewage.</title>
        <authorList>
            <person name="Crovadore J."/>
            <person name="Calmin G."/>
            <person name="Chablais R."/>
            <person name="Cochard B."/>
            <person name="Lefort F."/>
        </authorList>
    </citation>
    <scope>NUCLEOTIDE SEQUENCE [LARGE SCALE GENOMIC DNA]</scope>
    <source>
        <strain evidence="2 3">UASWS1009</strain>
    </source>
</reference>
<dbReference type="STRING" id="1566387.QV13_22960"/>
<dbReference type="OrthoDB" id="6637251at2"/>
<name>A0A1C2DCL2_9HYPH</name>
<dbReference type="RefSeq" id="WP_024924422.1">
    <property type="nucleotide sequence ID" value="NZ_MDEO01000036.1"/>
</dbReference>
<feature type="transmembrane region" description="Helical" evidence="1">
    <location>
        <begin position="54"/>
        <end position="73"/>
    </location>
</feature>
<evidence type="ECO:0008006" key="4">
    <source>
        <dbReference type="Google" id="ProtNLM"/>
    </source>
</evidence>
<dbReference type="EMBL" id="MDEO01000036">
    <property type="protein sequence ID" value="OCX12479.1"/>
    <property type="molecule type" value="Genomic_DNA"/>
</dbReference>
<evidence type="ECO:0000313" key="3">
    <source>
        <dbReference type="Proteomes" id="UP000094412"/>
    </source>
</evidence>
<protein>
    <recommendedName>
        <fullName evidence="4">Glycosyltransferase RgtA/B/C/D-like domain-containing protein</fullName>
    </recommendedName>
</protein>
<keyword evidence="3" id="KW-1185">Reference proteome</keyword>
<feature type="transmembrane region" description="Helical" evidence="1">
    <location>
        <begin position="458"/>
        <end position="475"/>
    </location>
</feature>
<accession>A0A1C2DCL2</accession>
<gene>
    <name evidence="2" type="ORF">QV13_22960</name>
</gene>
<comment type="caution">
    <text evidence="2">The sequence shown here is derived from an EMBL/GenBank/DDBJ whole genome shotgun (WGS) entry which is preliminary data.</text>
</comment>